<dbReference type="SUPFAM" id="SSF56219">
    <property type="entry name" value="DNase I-like"/>
    <property type="match status" value="1"/>
</dbReference>
<evidence type="ECO:0008006" key="3">
    <source>
        <dbReference type="Google" id="ProtNLM"/>
    </source>
</evidence>
<evidence type="ECO:0000313" key="1">
    <source>
        <dbReference type="EMBL" id="EYC07328.1"/>
    </source>
</evidence>
<dbReference type="EMBL" id="JARK01001407">
    <property type="protein sequence ID" value="EYC07328.1"/>
    <property type="molecule type" value="Genomic_DNA"/>
</dbReference>
<protein>
    <recommendedName>
        <fullName evidence="3">Endonuclease/exonuclease/phosphatase domain-containing protein</fullName>
    </recommendedName>
</protein>
<dbReference type="Proteomes" id="UP000024635">
    <property type="component" value="Unassembled WGS sequence"/>
</dbReference>
<dbReference type="InterPro" id="IPR036691">
    <property type="entry name" value="Endo/exonu/phosph_ase_sf"/>
</dbReference>
<dbReference type="OrthoDB" id="5827952at2759"/>
<accession>A0A016TY90</accession>
<keyword evidence="2" id="KW-1185">Reference proteome</keyword>
<reference evidence="2" key="1">
    <citation type="journal article" date="2015" name="Nat. Genet.">
        <title>The genome and transcriptome of the zoonotic hookworm Ancylostoma ceylanicum identify infection-specific gene families.</title>
        <authorList>
            <person name="Schwarz E.M."/>
            <person name="Hu Y."/>
            <person name="Antoshechkin I."/>
            <person name="Miller M.M."/>
            <person name="Sternberg P.W."/>
            <person name="Aroian R.V."/>
        </authorList>
    </citation>
    <scope>NUCLEOTIDE SEQUENCE</scope>
    <source>
        <strain evidence="2">HY135</strain>
    </source>
</reference>
<sequence>MIITGSICSGVHARTSPGSDLQEACPSPVVKKRGLPRDGRPRPKTLLRVGSLNIGTLTGKTREIADLMKRKRIDVLCLKETRRKVFKAREIGEGIKFFYYGMETRKNGVAIAVAGTLKEHVFTVNRVSDRLISVRITTGEGFWNVTSVYAPQCGCAEAEKMAFYDELDEVIRGAPESDYLKIGGDFNGHVGQDRKGFERVHGGRGFGIRNQDGERIVDMAEAHDLAITSTFLMKRDSQKVTIAVAVRKARLATFWSEEMLSKRLRMSNLSREKKLQGNIDQS</sequence>
<dbReference type="CDD" id="cd09076">
    <property type="entry name" value="L1-EN"/>
    <property type="match status" value="1"/>
</dbReference>
<dbReference type="InterPro" id="IPR027124">
    <property type="entry name" value="Swc5/CFDP1/2"/>
</dbReference>
<dbReference type="Gene3D" id="3.60.10.10">
    <property type="entry name" value="Endonuclease/exonuclease/phosphatase"/>
    <property type="match status" value="1"/>
</dbReference>
<comment type="caution">
    <text evidence="1">The sequence shown here is derived from an EMBL/GenBank/DDBJ whole genome shotgun (WGS) entry which is preliminary data.</text>
</comment>
<name>A0A016TY90_9BILA</name>
<dbReference type="PANTHER" id="PTHR23227">
    <property type="entry name" value="BUCENTAUR RELATED"/>
    <property type="match status" value="1"/>
</dbReference>
<gene>
    <name evidence="1" type="primary">Acey_s0071.g597</name>
    <name evidence="1" type="ORF">Y032_0071g597</name>
</gene>
<dbReference type="PANTHER" id="PTHR23227:SF83">
    <property type="entry name" value="ENDONUCLEASE_EXONUCLEASE_PHOSPHATASE DOMAIN-CONTAINING PROTEIN"/>
    <property type="match status" value="1"/>
</dbReference>
<dbReference type="AlphaFoldDB" id="A0A016TY90"/>
<dbReference type="STRING" id="53326.A0A016TY90"/>
<proteinExistence type="predicted"/>
<organism evidence="1 2">
    <name type="scientific">Ancylostoma ceylanicum</name>
    <dbReference type="NCBI Taxonomy" id="53326"/>
    <lineage>
        <taxon>Eukaryota</taxon>
        <taxon>Metazoa</taxon>
        <taxon>Ecdysozoa</taxon>
        <taxon>Nematoda</taxon>
        <taxon>Chromadorea</taxon>
        <taxon>Rhabditida</taxon>
        <taxon>Rhabditina</taxon>
        <taxon>Rhabditomorpha</taxon>
        <taxon>Strongyloidea</taxon>
        <taxon>Ancylostomatidae</taxon>
        <taxon>Ancylostomatinae</taxon>
        <taxon>Ancylostoma</taxon>
    </lineage>
</organism>
<evidence type="ECO:0000313" key="2">
    <source>
        <dbReference type="Proteomes" id="UP000024635"/>
    </source>
</evidence>